<dbReference type="Pfam" id="PF01594">
    <property type="entry name" value="AI-2E_transport"/>
    <property type="match status" value="1"/>
</dbReference>
<accession>A0A0F9LKS6</accession>
<dbReference type="GO" id="GO:0055085">
    <property type="term" value="P:transmembrane transport"/>
    <property type="evidence" value="ECO:0007669"/>
    <property type="project" value="TreeGrafter"/>
</dbReference>
<feature type="transmembrane region" description="Helical" evidence="8">
    <location>
        <begin position="12"/>
        <end position="33"/>
    </location>
</feature>
<dbReference type="PANTHER" id="PTHR21716:SF53">
    <property type="entry name" value="PERMEASE PERM-RELATED"/>
    <property type="match status" value="1"/>
</dbReference>
<dbReference type="GO" id="GO:0005886">
    <property type="term" value="C:plasma membrane"/>
    <property type="evidence" value="ECO:0007669"/>
    <property type="project" value="UniProtKB-SubCell"/>
</dbReference>
<keyword evidence="6 8" id="KW-1133">Transmembrane helix</keyword>
<proteinExistence type="inferred from homology"/>
<evidence type="ECO:0000256" key="3">
    <source>
        <dbReference type="ARBA" id="ARBA00022448"/>
    </source>
</evidence>
<evidence type="ECO:0008006" key="10">
    <source>
        <dbReference type="Google" id="ProtNLM"/>
    </source>
</evidence>
<reference evidence="9" key="1">
    <citation type="journal article" date="2015" name="Nature">
        <title>Complex archaea that bridge the gap between prokaryotes and eukaryotes.</title>
        <authorList>
            <person name="Spang A."/>
            <person name="Saw J.H."/>
            <person name="Jorgensen S.L."/>
            <person name="Zaremba-Niedzwiedzka K."/>
            <person name="Martijn J."/>
            <person name="Lind A.E."/>
            <person name="van Eijk R."/>
            <person name="Schleper C."/>
            <person name="Guy L."/>
            <person name="Ettema T.J."/>
        </authorList>
    </citation>
    <scope>NUCLEOTIDE SEQUENCE</scope>
</reference>
<evidence type="ECO:0000256" key="8">
    <source>
        <dbReference type="SAM" id="Phobius"/>
    </source>
</evidence>
<feature type="transmembrane region" description="Helical" evidence="8">
    <location>
        <begin position="39"/>
        <end position="57"/>
    </location>
</feature>
<evidence type="ECO:0000256" key="1">
    <source>
        <dbReference type="ARBA" id="ARBA00004651"/>
    </source>
</evidence>
<comment type="similarity">
    <text evidence="2">Belongs to the autoinducer-2 exporter (AI-2E) (TC 2.A.86) family.</text>
</comment>
<keyword evidence="4" id="KW-1003">Cell membrane</keyword>
<feature type="transmembrane region" description="Helical" evidence="8">
    <location>
        <begin position="241"/>
        <end position="271"/>
    </location>
</feature>
<comment type="caution">
    <text evidence="9">The sequence shown here is derived from an EMBL/GenBank/DDBJ whole genome shotgun (WGS) entry which is preliminary data.</text>
</comment>
<keyword evidence="3" id="KW-0813">Transport</keyword>
<evidence type="ECO:0000256" key="7">
    <source>
        <dbReference type="ARBA" id="ARBA00023136"/>
    </source>
</evidence>
<evidence type="ECO:0000256" key="4">
    <source>
        <dbReference type="ARBA" id="ARBA00022475"/>
    </source>
</evidence>
<protein>
    <recommendedName>
        <fullName evidence="10">AI-2E family transporter</fullName>
    </recommendedName>
</protein>
<name>A0A0F9LKS6_9ZZZZ</name>
<dbReference type="AlphaFoldDB" id="A0A0F9LKS6"/>
<organism evidence="9">
    <name type="scientific">marine sediment metagenome</name>
    <dbReference type="NCBI Taxonomy" id="412755"/>
    <lineage>
        <taxon>unclassified sequences</taxon>
        <taxon>metagenomes</taxon>
        <taxon>ecological metagenomes</taxon>
    </lineage>
</organism>
<evidence type="ECO:0000256" key="5">
    <source>
        <dbReference type="ARBA" id="ARBA00022692"/>
    </source>
</evidence>
<feature type="transmembrane region" description="Helical" evidence="8">
    <location>
        <begin position="217"/>
        <end position="235"/>
    </location>
</feature>
<evidence type="ECO:0000313" key="9">
    <source>
        <dbReference type="EMBL" id="KKM95684.1"/>
    </source>
</evidence>
<dbReference type="PANTHER" id="PTHR21716">
    <property type="entry name" value="TRANSMEMBRANE PROTEIN"/>
    <property type="match status" value="1"/>
</dbReference>
<gene>
    <name evidence="9" type="ORF">LCGC14_1185710</name>
</gene>
<evidence type="ECO:0000256" key="6">
    <source>
        <dbReference type="ARBA" id="ARBA00022989"/>
    </source>
</evidence>
<dbReference type="InterPro" id="IPR002549">
    <property type="entry name" value="AI-2E-like"/>
</dbReference>
<feature type="transmembrane region" description="Helical" evidence="8">
    <location>
        <begin position="69"/>
        <end position="94"/>
    </location>
</feature>
<feature type="transmembrane region" description="Helical" evidence="8">
    <location>
        <begin position="278"/>
        <end position="296"/>
    </location>
</feature>
<feature type="transmembrane region" description="Helical" evidence="8">
    <location>
        <begin position="151"/>
        <end position="173"/>
    </location>
</feature>
<evidence type="ECO:0000256" key="2">
    <source>
        <dbReference type="ARBA" id="ARBA00009773"/>
    </source>
</evidence>
<comment type="subcellular location">
    <subcellularLocation>
        <location evidence="1">Cell membrane</location>
        <topology evidence="1">Multi-pass membrane protein</topology>
    </subcellularLocation>
</comment>
<dbReference type="EMBL" id="LAZR01005974">
    <property type="protein sequence ID" value="KKM95684.1"/>
    <property type="molecule type" value="Genomic_DNA"/>
</dbReference>
<keyword evidence="7 8" id="KW-0472">Membrane</keyword>
<keyword evidence="5 8" id="KW-0812">Transmembrane</keyword>
<sequence>MDSYAFQLYSQILKIFWCVLLIIIAIAFIVFAFPYIKDVLIMLIIAWLLAMLLSPLVNFLEHKGLGRSWAILIVMILIFAIVGVLFILLIPRIIRTVEVVISKLQSDVITEYSLKIENFFEKNFNNAELARNVTATLNELGIKLLGSLGEFFKSVGSFLASMVIIPFITFFLIKDSRRFKRAFISHVPNRYFELSLNILHKIGNQVGNYIQGQATDALIVGMLSILGLFIINLAFHGPIPYFVLIGMFAGLANLIPYLGPVFGAVPALIIAMLNNPPNLGLVLLWIVIVFIIVQLIDNVFISPMVVSKSVNMHPLTVAVAVIIGGNVAGAMGMLFAVPLTGIIKVSSSQVIWGIKNYELRHPSRVGENLSKKNKQ</sequence>
<feature type="transmembrane region" description="Helical" evidence="8">
    <location>
        <begin position="316"/>
        <end position="337"/>
    </location>
</feature>